<dbReference type="EMBL" id="JAPDDP010000068">
    <property type="protein sequence ID" value="MDA0184128.1"/>
    <property type="molecule type" value="Genomic_DNA"/>
</dbReference>
<dbReference type="Proteomes" id="UP001147653">
    <property type="component" value="Unassembled WGS sequence"/>
</dbReference>
<proteinExistence type="predicted"/>
<reference evidence="1" key="1">
    <citation type="submission" date="2022-10" db="EMBL/GenBank/DDBJ databases">
        <title>The WGS of Solirubrobacter phytolaccae KCTC 29190.</title>
        <authorList>
            <person name="Jiang Z."/>
        </authorList>
    </citation>
    <scope>NUCLEOTIDE SEQUENCE</scope>
    <source>
        <strain evidence="1">KCTC 29190</strain>
    </source>
</reference>
<protein>
    <submittedName>
        <fullName evidence="1">Uncharacterized protein</fullName>
    </submittedName>
</protein>
<evidence type="ECO:0000313" key="2">
    <source>
        <dbReference type="Proteomes" id="UP001147653"/>
    </source>
</evidence>
<dbReference type="RefSeq" id="WP_270028545.1">
    <property type="nucleotide sequence ID" value="NZ_JAPDDP010000068.1"/>
</dbReference>
<sequence>MTGVTPNPPRDIGYLAEDAQREIASTAAPLQEGVIDAGSFAVTQASGGAGMILDVASNVGGGAFVDDDGLSPARIARYYVPPTAAKTTVTVATAHATLPRVDAVVVSMAGVVSIITGTATSGATIDNARDGSHGGAAIPSDALHLADVHVPAIDTTIANAQIRDRRKWARGAHFSGVRTAGSVTPSGSVFGLLDSALTPRIECSGAPVRMRVSGTWRVLSGSFLYVSAVVDGVGVNGMPSVGDATVAGQTEQTTGSTILNFEMTFTPSAGSHVLGFAVAQASGSTSFIYGSSDKPLFVSIEEDLRPSAQNNATSA</sequence>
<evidence type="ECO:0000313" key="1">
    <source>
        <dbReference type="EMBL" id="MDA0184128.1"/>
    </source>
</evidence>
<comment type="caution">
    <text evidence="1">The sequence shown here is derived from an EMBL/GenBank/DDBJ whole genome shotgun (WGS) entry which is preliminary data.</text>
</comment>
<gene>
    <name evidence="1" type="ORF">OJ997_27715</name>
</gene>
<dbReference type="AlphaFoldDB" id="A0A9X3SAW7"/>
<accession>A0A9X3SAW7</accession>
<name>A0A9X3SAW7_9ACTN</name>
<organism evidence="1 2">
    <name type="scientific">Solirubrobacter phytolaccae</name>
    <dbReference type="NCBI Taxonomy" id="1404360"/>
    <lineage>
        <taxon>Bacteria</taxon>
        <taxon>Bacillati</taxon>
        <taxon>Actinomycetota</taxon>
        <taxon>Thermoleophilia</taxon>
        <taxon>Solirubrobacterales</taxon>
        <taxon>Solirubrobacteraceae</taxon>
        <taxon>Solirubrobacter</taxon>
    </lineage>
</organism>
<keyword evidence="2" id="KW-1185">Reference proteome</keyword>